<dbReference type="EMBL" id="FOLE01000014">
    <property type="protein sequence ID" value="SFC95514.1"/>
    <property type="molecule type" value="Genomic_DNA"/>
</dbReference>
<name>A0A1I1NCR4_9BACT</name>
<evidence type="ECO:0000313" key="3">
    <source>
        <dbReference type="Proteomes" id="UP000199514"/>
    </source>
</evidence>
<evidence type="ECO:0000313" key="2">
    <source>
        <dbReference type="EMBL" id="SFC95514.1"/>
    </source>
</evidence>
<feature type="compositionally biased region" description="Polar residues" evidence="1">
    <location>
        <begin position="157"/>
        <end position="170"/>
    </location>
</feature>
<organism evidence="2 3">
    <name type="scientific">Flexibacter flexilis DSM 6793</name>
    <dbReference type="NCBI Taxonomy" id="927664"/>
    <lineage>
        <taxon>Bacteria</taxon>
        <taxon>Pseudomonadati</taxon>
        <taxon>Bacteroidota</taxon>
        <taxon>Cytophagia</taxon>
        <taxon>Cytophagales</taxon>
        <taxon>Flexibacteraceae</taxon>
        <taxon>Flexibacter</taxon>
    </lineage>
</organism>
<keyword evidence="3" id="KW-1185">Reference proteome</keyword>
<sequence>MSSLKQTPTIPQPKYVISPDQIKTAYRNVFESIDLFNQRCKELKQKIRLNFHHTIKAVIKTYFQLVNAGKVAYGDPIELSSALLAKFARSKRHAAQAYRRRMIELGFISIAENPTPDPDKPQFGKKFQHFNTLWNINLNAFQELLEVTEAVEEFAASTPNNTPSGGNSSPAPVINNECPQAPQVAPDSPQNPENSLRTLFYKMLIFNILQKELGEKIATILRFKICFNSKTYCYNDVDLWISSACAQNNNTKSQILKSVFFGKLKDWGNFKISQGGAARLGGL</sequence>
<reference evidence="2 3" key="1">
    <citation type="submission" date="2016-10" db="EMBL/GenBank/DDBJ databases">
        <authorList>
            <person name="de Groot N.N."/>
        </authorList>
    </citation>
    <scope>NUCLEOTIDE SEQUENCE [LARGE SCALE GENOMIC DNA]</scope>
    <source>
        <strain evidence="2 3">DSM 6793</strain>
    </source>
</reference>
<dbReference type="STRING" id="927664.SAMN05421780_11424"/>
<dbReference type="RefSeq" id="WP_091516454.1">
    <property type="nucleotide sequence ID" value="NZ_FOLE01000014.1"/>
</dbReference>
<evidence type="ECO:0000256" key="1">
    <source>
        <dbReference type="SAM" id="MobiDB-lite"/>
    </source>
</evidence>
<dbReference type="Proteomes" id="UP000199514">
    <property type="component" value="Unassembled WGS sequence"/>
</dbReference>
<gene>
    <name evidence="2" type="ORF">SAMN05421780_11424</name>
</gene>
<feature type="region of interest" description="Disordered" evidence="1">
    <location>
        <begin position="156"/>
        <end position="191"/>
    </location>
</feature>
<protein>
    <submittedName>
        <fullName evidence="2">Uncharacterized protein</fullName>
    </submittedName>
</protein>
<accession>A0A1I1NCR4</accession>
<proteinExistence type="predicted"/>
<dbReference type="AlphaFoldDB" id="A0A1I1NCR4"/>